<dbReference type="NCBIfam" id="TIGR00221">
    <property type="entry name" value="nagA"/>
    <property type="match status" value="1"/>
</dbReference>
<keyword evidence="4 5" id="KW-0119">Carbohydrate metabolism</keyword>
<organism evidence="10">
    <name type="scientific">bacterium 19MO02SH05</name>
    <dbReference type="NCBI Taxonomy" id="2920696"/>
    <lineage>
        <taxon>Bacteria</taxon>
    </lineage>
</organism>
<dbReference type="Gene3D" id="3.20.20.140">
    <property type="entry name" value="Metal-dependent hydrolases"/>
    <property type="match status" value="1"/>
</dbReference>
<evidence type="ECO:0000313" key="10">
    <source>
        <dbReference type="EMBL" id="XAG63086.1"/>
    </source>
</evidence>
<feature type="binding site" evidence="8">
    <location>
        <position position="216"/>
    </location>
    <ligand>
        <name>Zn(2+)</name>
        <dbReference type="ChEBI" id="CHEBI:29105"/>
    </ligand>
</feature>
<dbReference type="CDD" id="cd00854">
    <property type="entry name" value="NagA"/>
    <property type="match status" value="1"/>
</dbReference>
<dbReference type="PANTHER" id="PTHR11113">
    <property type="entry name" value="N-ACETYLGLUCOSAMINE-6-PHOSPHATE DEACETYLASE"/>
    <property type="match status" value="1"/>
</dbReference>
<evidence type="ECO:0000256" key="8">
    <source>
        <dbReference type="PIRSR" id="PIRSR038994-3"/>
    </source>
</evidence>
<evidence type="ECO:0000256" key="2">
    <source>
        <dbReference type="ARBA" id="ARBA00022723"/>
    </source>
</evidence>
<dbReference type="GO" id="GO:0046872">
    <property type="term" value="F:metal ion binding"/>
    <property type="evidence" value="ECO:0007669"/>
    <property type="project" value="UniProtKB-KW"/>
</dbReference>
<evidence type="ECO:0000259" key="9">
    <source>
        <dbReference type="Pfam" id="PF01979"/>
    </source>
</evidence>
<feature type="binding site" evidence="7">
    <location>
        <begin position="306"/>
        <end position="308"/>
    </location>
    <ligand>
        <name>substrate</name>
    </ligand>
</feature>
<feature type="binding site" evidence="7">
    <location>
        <position position="251"/>
    </location>
    <ligand>
        <name>substrate</name>
    </ligand>
</feature>
<sequence length="383" mass="41416">MNKVKIYVKQILTEQGWQQDYIITIEDECFTQIRPKQPEDDISTMVQADVMLPALIDSHVHGGAGVDVMDGTLESLTKLSQHLASQGVGAFLATTVTDQLPHIERALINVAEAMVQGVPGATILGSYLEGPYFTERHKGAHDSSLFRELDTQELDHLIAVSRDTLKAVALAPEKNQACYAIRHLKRRGVNVMLAHTNASYAQAQSAFEAGADGVVHCYNGMSGLHHREPGVVGAGLSDSRAYIELIADGHHVHPAAMKICVSCAAERLVLISDAMCATGQPDGEYFLGGNLVRMQSGIVTTQEGGLAGSTLALFQGVKNLSTMVGVELKYAIESASLFPARLLGIEHTYGSIAIGKKANFLFVNPAFELKETWVNGNKVWCFK</sequence>
<protein>
    <submittedName>
        <fullName evidence="10">N-acetylglucosamine-6-phosphate deacetylase</fullName>
        <ecNumber evidence="10">3.5.1.25</ecNumber>
    </submittedName>
</protein>
<accession>A0AAU6TMZ8</accession>
<dbReference type="InterPro" id="IPR011059">
    <property type="entry name" value="Metal-dep_hydrolase_composite"/>
</dbReference>
<dbReference type="SUPFAM" id="SSF51556">
    <property type="entry name" value="Metallo-dependent hydrolases"/>
    <property type="match status" value="1"/>
</dbReference>
<feature type="domain" description="Amidohydrolase-related" evidence="9">
    <location>
        <begin position="50"/>
        <end position="379"/>
    </location>
</feature>
<dbReference type="InterPro" id="IPR032466">
    <property type="entry name" value="Metal_Hydrolase"/>
</dbReference>
<proteinExistence type="inferred from homology"/>
<comment type="similarity">
    <text evidence="1 5">Belongs to the metallo-dependent hydrolases superfamily. NagA family.</text>
</comment>
<keyword evidence="3 5" id="KW-0378">Hydrolase</keyword>
<dbReference type="GO" id="GO:0006046">
    <property type="term" value="P:N-acetylglucosamine catabolic process"/>
    <property type="evidence" value="ECO:0007669"/>
    <property type="project" value="TreeGrafter"/>
</dbReference>
<reference evidence="10" key="1">
    <citation type="submission" date="2022-03" db="EMBL/GenBank/DDBJ databases">
        <title>Sea Food Isolates.</title>
        <authorList>
            <person name="Li c."/>
        </authorList>
    </citation>
    <scope>NUCLEOTIDE SEQUENCE</scope>
    <source>
        <strain evidence="10">19MO02SH05</strain>
    </source>
</reference>
<feature type="binding site" evidence="8">
    <location>
        <position position="129"/>
    </location>
    <ligand>
        <name>Zn(2+)</name>
        <dbReference type="ChEBI" id="CHEBI:29105"/>
    </ligand>
</feature>
<name>A0AAU6TMZ8_UNCXX</name>
<evidence type="ECO:0000256" key="5">
    <source>
        <dbReference type="PIRNR" id="PIRNR038994"/>
    </source>
</evidence>
<dbReference type="SUPFAM" id="SSF51338">
    <property type="entry name" value="Composite domain of metallo-dependent hydrolases"/>
    <property type="match status" value="1"/>
</dbReference>
<feature type="binding site" evidence="7">
    <location>
        <position position="140"/>
    </location>
    <ligand>
        <name>substrate</name>
    </ligand>
</feature>
<feature type="active site" description="Proton donor/acceptor" evidence="6">
    <location>
        <position position="273"/>
    </location>
</feature>
<feature type="binding site" evidence="7">
    <location>
        <position position="227"/>
    </location>
    <ligand>
        <name>substrate</name>
    </ligand>
</feature>
<dbReference type="InterPro" id="IPR006680">
    <property type="entry name" value="Amidohydro-rel"/>
</dbReference>
<evidence type="ECO:0000256" key="1">
    <source>
        <dbReference type="ARBA" id="ARBA00010716"/>
    </source>
</evidence>
<feature type="binding site" evidence="8">
    <location>
        <position position="195"/>
    </location>
    <ligand>
        <name>Zn(2+)</name>
        <dbReference type="ChEBI" id="CHEBI:29105"/>
    </ligand>
</feature>
<dbReference type="AlphaFoldDB" id="A0AAU6TMZ8"/>
<dbReference type="Gene3D" id="2.30.40.10">
    <property type="entry name" value="Urease, subunit C, domain 1"/>
    <property type="match status" value="1"/>
</dbReference>
<dbReference type="GO" id="GO:0008448">
    <property type="term" value="F:N-acetylglucosamine-6-phosphate deacetylase activity"/>
    <property type="evidence" value="ECO:0007669"/>
    <property type="project" value="UniProtKB-EC"/>
</dbReference>
<dbReference type="PIRSF" id="PIRSF038994">
    <property type="entry name" value="NagA"/>
    <property type="match status" value="1"/>
</dbReference>
<keyword evidence="2 8" id="KW-0479">Metal-binding</keyword>
<evidence type="ECO:0000256" key="3">
    <source>
        <dbReference type="ARBA" id="ARBA00022801"/>
    </source>
</evidence>
<dbReference type="EC" id="3.5.1.25" evidence="10"/>
<evidence type="ECO:0000256" key="6">
    <source>
        <dbReference type="PIRSR" id="PIRSR038994-1"/>
    </source>
</evidence>
<comment type="cofactor">
    <cofactor evidence="8">
        <name>a divalent metal cation</name>
        <dbReference type="ChEBI" id="CHEBI:60240"/>
    </cofactor>
    <text evidence="8">Binds 1 divalent metal cation per subunit.</text>
</comment>
<dbReference type="PANTHER" id="PTHR11113:SF14">
    <property type="entry name" value="N-ACETYLGLUCOSAMINE-6-PHOSPHATE DEACETYLASE"/>
    <property type="match status" value="1"/>
</dbReference>
<dbReference type="Pfam" id="PF01979">
    <property type="entry name" value="Amidohydro_1"/>
    <property type="match status" value="1"/>
</dbReference>
<dbReference type="InterPro" id="IPR003764">
    <property type="entry name" value="GlcNAc_6-P_deAcase"/>
</dbReference>
<evidence type="ECO:0000256" key="4">
    <source>
        <dbReference type="ARBA" id="ARBA00023277"/>
    </source>
</evidence>
<feature type="binding site" evidence="7">
    <location>
        <begin position="219"/>
        <end position="220"/>
    </location>
    <ligand>
        <name>substrate</name>
    </ligand>
</feature>
<gene>
    <name evidence="10" type="primary">nagA</name>
    <name evidence="10" type="ORF">MRL64_13880</name>
</gene>
<evidence type="ECO:0000256" key="7">
    <source>
        <dbReference type="PIRSR" id="PIRSR038994-2"/>
    </source>
</evidence>
<dbReference type="EMBL" id="CP095343">
    <property type="protein sequence ID" value="XAG63086.1"/>
    <property type="molecule type" value="Genomic_DNA"/>
</dbReference>